<sequence length="59" mass="6586">MNCIDRCDFLEKSGVDDCEIKMGHPVRDGAQSEEKLSKEARKGIGTTPIPFLMENHPPN</sequence>
<feature type="compositionally biased region" description="Basic and acidic residues" evidence="1">
    <location>
        <begin position="29"/>
        <end position="42"/>
    </location>
</feature>
<dbReference type="EMBL" id="QYTV02000004">
    <property type="protein sequence ID" value="RST74307.1"/>
    <property type="molecule type" value="Genomic_DNA"/>
</dbReference>
<dbReference type="Proteomes" id="UP000287156">
    <property type="component" value="Unassembled WGS sequence"/>
</dbReference>
<reference evidence="2" key="1">
    <citation type="submission" date="2018-12" db="EMBL/GenBank/DDBJ databases">
        <authorList>
            <person name="Sun L."/>
            <person name="Chen Z."/>
        </authorList>
    </citation>
    <scope>NUCLEOTIDE SEQUENCE [LARGE SCALE GENOMIC DNA]</scope>
    <source>
        <strain evidence="2">3-2-2</strain>
    </source>
</reference>
<keyword evidence="3" id="KW-1185">Reference proteome</keyword>
<name>A0A429XZW5_9BACI</name>
<feature type="region of interest" description="Disordered" evidence="1">
    <location>
        <begin position="29"/>
        <end position="49"/>
    </location>
</feature>
<protein>
    <submittedName>
        <fullName evidence="2">Uncharacterized protein</fullName>
    </submittedName>
</protein>
<accession>A0A429XZW5</accession>
<evidence type="ECO:0000313" key="2">
    <source>
        <dbReference type="EMBL" id="RST74307.1"/>
    </source>
</evidence>
<comment type="caution">
    <text evidence="2">The sequence shown here is derived from an EMBL/GenBank/DDBJ whole genome shotgun (WGS) entry which is preliminary data.</text>
</comment>
<evidence type="ECO:0000313" key="3">
    <source>
        <dbReference type="Proteomes" id="UP000287156"/>
    </source>
</evidence>
<dbReference type="AlphaFoldDB" id="A0A429XZW5"/>
<evidence type="ECO:0000256" key="1">
    <source>
        <dbReference type="SAM" id="MobiDB-lite"/>
    </source>
</evidence>
<organism evidence="2 3">
    <name type="scientific">Siminovitchia acidinfaciens</name>
    <dbReference type="NCBI Taxonomy" id="2321395"/>
    <lineage>
        <taxon>Bacteria</taxon>
        <taxon>Bacillati</taxon>
        <taxon>Bacillota</taxon>
        <taxon>Bacilli</taxon>
        <taxon>Bacillales</taxon>
        <taxon>Bacillaceae</taxon>
        <taxon>Siminovitchia</taxon>
    </lineage>
</organism>
<proteinExistence type="predicted"/>
<gene>
    <name evidence="2" type="ORF">D4T97_011595</name>
</gene>